<accession>A0ABS0NJ66</accession>
<evidence type="ECO:0000256" key="1">
    <source>
        <dbReference type="SAM" id="Phobius"/>
    </source>
</evidence>
<keyword evidence="3" id="KW-1185">Reference proteome</keyword>
<dbReference type="InterPro" id="IPR010640">
    <property type="entry name" value="Low_temperature_requirement_A"/>
</dbReference>
<feature type="transmembrane region" description="Helical" evidence="1">
    <location>
        <begin position="71"/>
        <end position="89"/>
    </location>
</feature>
<comment type="caution">
    <text evidence="2">The sequence shown here is derived from an EMBL/GenBank/DDBJ whole genome shotgun (WGS) entry which is preliminary data.</text>
</comment>
<feature type="transmembrane region" description="Helical" evidence="1">
    <location>
        <begin position="317"/>
        <end position="341"/>
    </location>
</feature>
<keyword evidence="1" id="KW-0812">Transmembrane</keyword>
<feature type="transmembrane region" description="Helical" evidence="1">
    <location>
        <begin position="185"/>
        <end position="206"/>
    </location>
</feature>
<dbReference type="EMBL" id="JACYXC010000001">
    <property type="protein sequence ID" value="MBH5335235.1"/>
    <property type="molecule type" value="Genomic_DNA"/>
</dbReference>
<protein>
    <submittedName>
        <fullName evidence="2">Low temperature requirement protein A</fullName>
    </submittedName>
</protein>
<evidence type="ECO:0000313" key="3">
    <source>
        <dbReference type="Proteomes" id="UP000807371"/>
    </source>
</evidence>
<organism evidence="2 3">
    <name type="scientific">Streptomyces pactum</name>
    <dbReference type="NCBI Taxonomy" id="68249"/>
    <lineage>
        <taxon>Bacteria</taxon>
        <taxon>Bacillati</taxon>
        <taxon>Actinomycetota</taxon>
        <taxon>Actinomycetes</taxon>
        <taxon>Kitasatosporales</taxon>
        <taxon>Streptomycetaceae</taxon>
        <taxon>Streptomyces</taxon>
    </lineage>
</organism>
<feature type="transmembrane region" description="Helical" evidence="1">
    <location>
        <begin position="127"/>
        <end position="147"/>
    </location>
</feature>
<keyword evidence="1" id="KW-0472">Membrane</keyword>
<feature type="transmembrane region" description="Helical" evidence="1">
    <location>
        <begin position="38"/>
        <end position="59"/>
    </location>
</feature>
<dbReference type="PANTHER" id="PTHR36840">
    <property type="entry name" value="BLL5714 PROTEIN"/>
    <property type="match status" value="1"/>
</dbReference>
<feature type="transmembrane region" description="Helical" evidence="1">
    <location>
        <begin position="159"/>
        <end position="179"/>
    </location>
</feature>
<reference evidence="2 3" key="1">
    <citation type="submission" date="2020-09" db="EMBL/GenBank/DDBJ databases">
        <title>Biosynthesis of the nuclear factor of activated T cells inhibitor NFAT-133 and its congeners in Streptomyces pactum.</title>
        <authorList>
            <person name="Zhou W."/>
            <person name="Posri P."/>
            <person name="Abugrain M.E."/>
            <person name="Weisberg A.J."/>
            <person name="Chang J.H."/>
            <person name="Mahmud T."/>
        </authorList>
    </citation>
    <scope>NUCLEOTIDE SEQUENCE [LARGE SCALE GENOMIC DNA]</scope>
    <source>
        <strain evidence="2 3">ATCC 27456</strain>
    </source>
</reference>
<feature type="transmembrane region" description="Helical" evidence="1">
    <location>
        <begin position="218"/>
        <end position="239"/>
    </location>
</feature>
<feature type="transmembrane region" description="Helical" evidence="1">
    <location>
        <begin position="101"/>
        <end position="121"/>
    </location>
</feature>
<gene>
    <name evidence="2" type="ORF">IHE55_10710</name>
</gene>
<name>A0ABS0NJ66_9ACTN</name>
<evidence type="ECO:0000313" key="2">
    <source>
        <dbReference type="EMBL" id="MBH5335235.1"/>
    </source>
</evidence>
<dbReference type="Pfam" id="PF06772">
    <property type="entry name" value="LtrA"/>
    <property type="match status" value="1"/>
</dbReference>
<sequence length="402" mass="43406">MSDHHAPGTGHARHAAPLRRMVARDRSEPHRAATPLELFFDLCFVVAVAQAGVELVHAVAEGHPGRGIADYAMVFFAVWWAWMNFVWFASAYDVDDVPYRLVTLVQMAGVLVLAAGVHRAVEQHDFSVVWFGYLVMRAAMISQWLRAARCSTGGERRTAVRYAAGVALCQVGWVGLLLLPEGGRAWLFLVMAAAEMSVPMWAEWAHRTSWHPRHIAERYGLFTIIVLGETIAAATVAVRSALDESHALDELLPLAAGGLLIVFAAWWIYFSVPIHEHLAFTGEGFLWGYGHYLIFGSAAAIGAGIEVAVEEMSGKAHISTTTAAAAVTVPSAVFLFTVWLLHARHHKRGRGQLTLPVSAALVLCCTWAGEPAVLLAGLVCAATVAVGVAVTARQARRAAPPG</sequence>
<dbReference type="PANTHER" id="PTHR36840:SF1">
    <property type="entry name" value="BLL5714 PROTEIN"/>
    <property type="match status" value="1"/>
</dbReference>
<proteinExistence type="predicted"/>
<dbReference type="RefSeq" id="WP_197988816.1">
    <property type="nucleotide sequence ID" value="NZ_JACYXC010000001.1"/>
</dbReference>
<feature type="transmembrane region" description="Helical" evidence="1">
    <location>
        <begin position="375"/>
        <end position="392"/>
    </location>
</feature>
<keyword evidence="1" id="KW-1133">Transmembrane helix</keyword>
<feature type="transmembrane region" description="Helical" evidence="1">
    <location>
        <begin position="251"/>
        <end position="272"/>
    </location>
</feature>
<dbReference type="Proteomes" id="UP000807371">
    <property type="component" value="Unassembled WGS sequence"/>
</dbReference>
<feature type="transmembrane region" description="Helical" evidence="1">
    <location>
        <begin position="284"/>
        <end position="305"/>
    </location>
</feature>